<dbReference type="EMBL" id="PGOL01002823">
    <property type="protein sequence ID" value="PKI44875.1"/>
    <property type="molecule type" value="Genomic_DNA"/>
</dbReference>
<protein>
    <submittedName>
        <fullName evidence="1">Uncharacterized protein</fullName>
    </submittedName>
</protein>
<name>A0A2I0ILI6_PUNGR</name>
<comment type="caution">
    <text evidence="1">The sequence shown here is derived from an EMBL/GenBank/DDBJ whole genome shotgun (WGS) entry which is preliminary data.</text>
</comment>
<accession>A0A2I0ILI6</accession>
<evidence type="ECO:0000313" key="1">
    <source>
        <dbReference type="EMBL" id="PKI44875.1"/>
    </source>
</evidence>
<sequence length="158" mass="16715">MADKGAPNPFNQGGSWSVGIPPIEGVGGSLGLKSYHRPLIPQLGLSALHEQSGDPNRGVGGWQSNPQPLQFKGLGRLESNKFRGPGAPQLTVDPLIGVTGLRLLSITAIEFSAPKPCGHLMGALVPQGWVREPRANSTLGSTSPTRLENHNFVGLWQL</sequence>
<reference evidence="1 2" key="1">
    <citation type="submission" date="2017-11" db="EMBL/GenBank/DDBJ databases">
        <title>De-novo sequencing of pomegranate (Punica granatum L.) genome.</title>
        <authorList>
            <person name="Akparov Z."/>
            <person name="Amiraslanov A."/>
            <person name="Hajiyeva S."/>
            <person name="Abbasov M."/>
            <person name="Kaur K."/>
            <person name="Hamwieh A."/>
            <person name="Solovyev V."/>
            <person name="Salamov A."/>
            <person name="Braich B."/>
            <person name="Kosarev P."/>
            <person name="Mahmoud A."/>
            <person name="Hajiyev E."/>
            <person name="Babayeva S."/>
            <person name="Izzatullayeva V."/>
            <person name="Mammadov A."/>
            <person name="Mammadov A."/>
            <person name="Sharifova S."/>
            <person name="Ojaghi J."/>
            <person name="Eynullazada K."/>
            <person name="Bayramov B."/>
            <person name="Abdulazimova A."/>
            <person name="Shahmuradov I."/>
        </authorList>
    </citation>
    <scope>NUCLEOTIDE SEQUENCE [LARGE SCALE GENOMIC DNA]</scope>
    <source>
        <strain evidence="2">cv. AG2017</strain>
        <tissue evidence="1">Leaf</tissue>
    </source>
</reference>
<keyword evidence="2" id="KW-1185">Reference proteome</keyword>
<proteinExistence type="predicted"/>
<gene>
    <name evidence="1" type="ORF">CRG98_034823</name>
</gene>
<evidence type="ECO:0000313" key="2">
    <source>
        <dbReference type="Proteomes" id="UP000233551"/>
    </source>
</evidence>
<dbReference type="Proteomes" id="UP000233551">
    <property type="component" value="Unassembled WGS sequence"/>
</dbReference>
<organism evidence="1 2">
    <name type="scientific">Punica granatum</name>
    <name type="common">Pomegranate</name>
    <dbReference type="NCBI Taxonomy" id="22663"/>
    <lineage>
        <taxon>Eukaryota</taxon>
        <taxon>Viridiplantae</taxon>
        <taxon>Streptophyta</taxon>
        <taxon>Embryophyta</taxon>
        <taxon>Tracheophyta</taxon>
        <taxon>Spermatophyta</taxon>
        <taxon>Magnoliopsida</taxon>
        <taxon>eudicotyledons</taxon>
        <taxon>Gunneridae</taxon>
        <taxon>Pentapetalae</taxon>
        <taxon>rosids</taxon>
        <taxon>malvids</taxon>
        <taxon>Myrtales</taxon>
        <taxon>Lythraceae</taxon>
        <taxon>Punica</taxon>
    </lineage>
</organism>
<dbReference type="AlphaFoldDB" id="A0A2I0ILI6"/>